<protein>
    <submittedName>
        <fullName evidence="3">Fe-S cluster assembly protein SufD</fullName>
    </submittedName>
</protein>
<proteinExistence type="predicted"/>
<dbReference type="SUPFAM" id="SSF101960">
    <property type="entry name" value="Stabilizer of iron transporter SufD"/>
    <property type="match status" value="1"/>
</dbReference>
<dbReference type="EMBL" id="CP019948">
    <property type="protein sequence ID" value="ARN80603.1"/>
    <property type="molecule type" value="Genomic_DNA"/>
</dbReference>
<keyword evidence="4" id="KW-1185">Reference proteome</keyword>
<dbReference type="InterPro" id="IPR037284">
    <property type="entry name" value="SUF_FeS_clus_asmbl_SufBD_sf"/>
</dbReference>
<feature type="domain" description="SUF system FeS cluster assembly SufBD core" evidence="1">
    <location>
        <begin position="144"/>
        <end position="370"/>
    </location>
</feature>
<sequence>MANPALSATEAAFASLFEQKKTAGAPDLRERSWLAFLRDGLPNRRLESWHYTDLRGALRDFSPTATAGLVETETPPAGVTRLSLSEALQRLDEDALAALAPRIEDPAIALNGALMTDGVALIIPPGAEITAPLSLLRRFSGAGLSVTRSLIVVGAGARVSIVEHAAAGAETGGFENDLLILALGAGAKVEHCLISEARADGAASVMSLVATLAEDASLDSFSLIEGGGLLRRQIFAKLTGAKARVRFNGASLLRGASFSDTTLVVEHLAPQGESREAFRSIVDDTATGVFQGKISVAREAQKTDGSMQSKALLLSDTATMNNKPELEIFADDVACGHGATCGRLDADQLFYLTARGIPKAQAEALLIEGFANEAFAQLEPEPLREALAARVSAWLAPRRIPAEASGSAP</sequence>
<evidence type="ECO:0000313" key="3">
    <source>
        <dbReference type="EMBL" id="ARN80989.1"/>
    </source>
</evidence>
<gene>
    <name evidence="2" type="ORF">B1812_05420</name>
    <name evidence="3" type="ORF">B1812_07790</name>
</gene>
<dbReference type="Proteomes" id="UP000193978">
    <property type="component" value="Chromosome"/>
</dbReference>
<dbReference type="InterPro" id="IPR000825">
    <property type="entry name" value="SUF_FeS_clus_asmbl_SufBD_core"/>
</dbReference>
<dbReference type="AlphaFoldDB" id="A0A1W6MU19"/>
<reference evidence="3 4" key="1">
    <citation type="submission" date="2017-02" db="EMBL/GenBank/DDBJ databases">
        <authorList>
            <person name="Peterson S.W."/>
        </authorList>
    </citation>
    <scope>NUCLEOTIDE SEQUENCE [LARGE SCALE GENOMIC DNA]</scope>
    <source>
        <strain evidence="3 4">S285</strain>
    </source>
</reference>
<dbReference type="RefSeq" id="WP_085770676.1">
    <property type="nucleotide sequence ID" value="NZ_AP027149.1"/>
</dbReference>
<name>A0A1W6MU19_9HYPH</name>
<dbReference type="PANTHER" id="PTHR43575">
    <property type="entry name" value="PROTEIN ABCI7, CHLOROPLASTIC"/>
    <property type="match status" value="1"/>
</dbReference>
<evidence type="ECO:0000313" key="4">
    <source>
        <dbReference type="Proteomes" id="UP000193978"/>
    </source>
</evidence>
<evidence type="ECO:0000259" key="1">
    <source>
        <dbReference type="Pfam" id="PF01458"/>
    </source>
</evidence>
<dbReference type="PANTHER" id="PTHR43575:SF1">
    <property type="entry name" value="PROTEIN ABCI7, CHLOROPLASTIC"/>
    <property type="match status" value="1"/>
</dbReference>
<accession>A0A1W6MU19</accession>
<dbReference type="OrthoDB" id="9768262at2"/>
<organism evidence="3 4">
    <name type="scientific">Methylocystis bryophila</name>
    <dbReference type="NCBI Taxonomy" id="655015"/>
    <lineage>
        <taxon>Bacteria</taxon>
        <taxon>Pseudomonadati</taxon>
        <taxon>Pseudomonadota</taxon>
        <taxon>Alphaproteobacteria</taxon>
        <taxon>Hyphomicrobiales</taxon>
        <taxon>Methylocystaceae</taxon>
        <taxon>Methylocystis</taxon>
    </lineage>
</organism>
<evidence type="ECO:0000313" key="2">
    <source>
        <dbReference type="EMBL" id="ARN80603.1"/>
    </source>
</evidence>
<dbReference type="STRING" id="655015.B1812_05420"/>
<dbReference type="GO" id="GO:0016226">
    <property type="term" value="P:iron-sulfur cluster assembly"/>
    <property type="evidence" value="ECO:0007669"/>
    <property type="project" value="InterPro"/>
</dbReference>
<dbReference type="InterPro" id="IPR055346">
    <property type="entry name" value="Fe-S_cluster_assembly_SufBD"/>
</dbReference>
<dbReference type="KEGG" id="mbry:B1812_05420"/>
<dbReference type="EMBL" id="CP019948">
    <property type="protein sequence ID" value="ARN80989.1"/>
    <property type="molecule type" value="Genomic_DNA"/>
</dbReference>
<dbReference type="Pfam" id="PF01458">
    <property type="entry name" value="SUFBD_core"/>
    <property type="match status" value="1"/>
</dbReference>
<dbReference type="InterPro" id="IPR011542">
    <property type="entry name" value="SUF_FeS_clus_asmbl_SufD"/>
</dbReference>
<dbReference type="KEGG" id="mbry:B1812_07790"/>
<dbReference type="NCBIfam" id="TIGR01981">
    <property type="entry name" value="sufD"/>
    <property type="match status" value="1"/>
</dbReference>